<dbReference type="FunFam" id="2.10.25.10:FF:000414">
    <property type="entry name" value="von Willebrand factor"/>
    <property type="match status" value="1"/>
</dbReference>
<dbReference type="RefSeq" id="XP_025027777.1">
    <property type="nucleotide sequence ID" value="XM_025172009.1"/>
</dbReference>
<dbReference type="InterPro" id="IPR050780">
    <property type="entry name" value="Mucin_vWF_Thrombospondin_sf"/>
</dbReference>
<feature type="compositionally biased region" description="Pro residues" evidence="6">
    <location>
        <begin position="1434"/>
        <end position="1452"/>
    </location>
</feature>
<name>A0A9F5IXI1_PYTBI</name>
<dbReference type="Pfam" id="PF01826">
    <property type="entry name" value="TIL"/>
    <property type="match status" value="2"/>
</dbReference>
<feature type="domain" description="VWFD" evidence="8">
    <location>
        <begin position="399"/>
        <end position="583"/>
    </location>
</feature>
<evidence type="ECO:0000256" key="1">
    <source>
        <dbReference type="ARBA" id="ARBA00004613"/>
    </source>
</evidence>
<dbReference type="SMART" id="SM00216">
    <property type="entry name" value="VWD"/>
    <property type="match status" value="3"/>
</dbReference>
<dbReference type="GeneID" id="103055772"/>
<keyword evidence="9" id="KW-1185">Reference proteome</keyword>
<feature type="compositionally biased region" description="Low complexity" evidence="6">
    <location>
        <begin position="1306"/>
        <end position="1325"/>
    </location>
</feature>
<dbReference type="Proteomes" id="UP000695026">
    <property type="component" value="Unplaced"/>
</dbReference>
<protein>
    <submittedName>
        <fullName evidence="10">Mucin-6</fullName>
    </submittedName>
</protein>
<feature type="compositionally biased region" description="Low complexity" evidence="6">
    <location>
        <begin position="1730"/>
        <end position="1751"/>
    </location>
</feature>
<comment type="subcellular location">
    <subcellularLocation>
        <location evidence="1">Secreted</location>
    </subcellularLocation>
</comment>
<keyword evidence="4" id="KW-1015">Disulfide bond</keyword>
<feature type="compositionally biased region" description="Low complexity" evidence="6">
    <location>
        <begin position="1626"/>
        <end position="1720"/>
    </location>
</feature>
<accession>A0A9F5IXI1</accession>
<dbReference type="FunFam" id="2.10.25.10:FF:000153">
    <property type="entry name" value="MUC5B isoform 1"/>
    <property type="match status" value="2"/>
</dbReference>
<evidence type="ECO:0000256" key="5">
    <source>
        <dbReference type="ARBA" id="ARBA00023180"/>
    </source>
</evidence>
<proteinExistence type="predicted"/>
<dbReference type="SMART" id="SM00215">
    <property type="entry name" value="VWC_out"/>
    <property type="match status" value="2"/>
</dbReference>
<feature type="compositionally biased region" description="Low complexity" evidence="6">
    <location>
        <begin position="1467"/>
        <end position="1547"/>
    </location>
</feature>
<dbReference type="SMART" id="SM00832">
    <property type="entry name" value="C8"/>
    <property type="match status" value="3"/>
</dbReference>
<dbReference type="PANTHER" id="PTHR11339:SF264">
    <property type="entry name" value="MUCIN-6"/>
    <property type="match status" value="1"/>
</dbReference>
<dbReference type="Pfam" id="PF00094">
    <property type="entry name" value="VWD"/>
    <property type="match status" value="3"/>
</dbReference>
<dbReference type="InterPro" id="IPR002919">
    <property type="entry name" value="TIL_dom"/>
</dbReference>
<evidence type="ECO:0000313" key="9">
    <source>
        <dbReference type="Proteomes" id="UP000695026"/>
    </source>
</evidence>
<reference evidence="10" key="1">
    <citation type="submission" date="2025-08" db="UniProtKB">
        <authorList>
            <consortium name="RefSeq"/>
        </authorList>
    </citation>
    <scope>IDENTIFICATION</scope>
    <source>
        <tissue evidence="10">Liver</tissue>
    </source>
</reference>
<dbReference type="CTD" id="4588"/>
<sequence length="1751" mass="190467">MLWEFLVLLCSIIHLSDQSQMDLSNYLPETYSEELRSLGDHHSALDKGSCSTWSTGHFSTFDNYLYDFSGTCNYIFATVCDDISPDFNIQFRRNLNKKIARIIIGVGPNTITIENSVISIKDYGTIKLPYTRNGIQITPFGHLIRLLAKLREIELAVFWNNDDYLMVLIDQKYMAKTCGLCGNFDGQELNEFLNEGKLLDPYKYAALQKIDDPAEICPFEEMMVPNIPHKKYARVCLQLLSLVSPSCNISRKGFVIRCQLDMQVCSNPGHKNCTCATLSEYSRQCSMSHQEVTNWRTNDFCSLGRCPGNQNYKECGSTCLKTCSNPEYSCSSYCTYGCFCPEGTVLDDISKSQTCIPIEQCPCTLNGKIYAPGDVMQTTCEKCKCTMGQWSCKELPCPGRCSLEGGSFVTTFDSRPYRFHGVCTYILLKSPILPHNGTLMAVYEKSGFSSSETSLAAIIYVSEKEKIVISKHEALSDENELKWLPYKAGDITIFRQSSAHVQIYTTFGLEIIIQTRPVFETYIKVEHHFRGKTRGLCGNYNGETADDFMTSMDIIEGTAPLFVDSWRSGNCPPAVEQDTDPCSMSQLNKICAETHCSVLKRNTLFQKCHSAVNPEPFFKRCRYQACNYEETFPYICSVLGSYARECASKGIILGDWRSTVDNCTISCTGNQTFSYNTEACDRTCLSLSSRELECHPTDIPIDGCNCPKGTYLNHKNECVRKSQCPCYLKGRKVIQADQSTIIGGATCYCINGNLTCIGRPMSFSEMCRPPKRYISCSAHSGSKYGAACAPTCQMLATGTNCIPTKCESGCVCASGLYEKLDGTCVPPEECPCEYGGISYAKGENINTECSTCTCTRGKWKCVQNSRCSSTCSLYGEGHITSFDGQHFAFDGNCEYILAMDGCDMAKSPHTFKIVTENVVCGNTGVTCSRAIKIYLGNLTIILADRTFTVYGSNPRTHFFIEENTLHLIIQITIPGKYNMTLIWNRNMNLFIKLFRETKDHLCGLCGNYNGNIKDDFETRSRYTASNEFEFVNSWKENPLCGDVFFVADPCSKNPYRKAWAEKQCSVINSQVFAPCHSKVYWMPYYESCVRDSCGCDSGGDCECMCDAIAVYAKACLDVGVCIDWRTPDFCPVYCDFFNTHRKIGMDYSYVNEVNCTWHYRPCKCQNMLPVTEVNIEGCYNCSRGKFYDLKKGACIPCELPPVPHSTTIAATTTPPHTIGTLETTASSSPSTVSKTTVSTESTISSTLKTTSTTTRPQISTMISTHFTETSEKTLTTIAPTSTASTRKSSTPKTTITTSLTVTTKTTKLTQTTRTSTYQPTMTTQKKTPKTDHPATKTVPTQPSYINQTTTNTSPSKYITSTPVTTAETTRTTKTTARSPCPTRRTTPSTKSTTTTTPKTTKPISTLSVPTPPSTKSTPSSAPTPTSTTPTHTSTPPPPPTTSTPRTTPPTPTTPTTSLPSSTPPVTPSTTTLTTKTPAPSTPSTRPIRTSSATPKTTTPISTLSVPTPTSTESTPSSAHTPTSTTPAHTSTTPATSTTSSTSTTLPTTPSPPPTVTSTSTSSPVTTPTTTTPITTTPTTYLPSSTAPVTPSTTTLTTKTPAPSTPSTRPIRTSSATPKTSPPLPTPTATASTPPTAVPSSSTPKTTPTPSPSSTASTTPSTQSATTTTPKTTTPISTLSVPTPTSTESTPSSAPTPTSTTPAHTSTTPATSTTSSTSTPLPTTPSPPPTATSSSPSSPVTTPTTTTPITTT</sequence>
<dbReference type="InterPro" id="IPR036084">
    <property type="entry name" value="Ser_inhib-like_sf"/>
</dbReference>
<dbReference type="PANTHER" id="PTHR11339">
    <property type="entry name" value="EXTRACELLULAR MATRIX GLYCOPROTEIN RELATED"/>
    <property type="match status" value="1"/>
</dbReference>
<feature type="domain" description="VWFD" evidence="8">
    <location>
        <begin position="869"/>
        <end position="1041"/>
    </location>
</feature>
<feature type="chain" id="PRO_5039951099" evidence="7">
    <location>
        <begin position="19"/>
        <end position="1751"/>
    </location>
</feature>
<dbReference type="InterPro" id="IPR001846">
    <property type="entry name" value="VWF_type-D"/>
</dbReference>
<dbReference type="OMA" id="SKVYRMP"/>
<keyword evidence="7" id="KW-0732">Signal</keyword>
<dbReference type="KEGG" id="pbi:103055772"/>
<feature type="compositionally biased region" description="Polar residues" evidence="6">
    <location>
        <begin position="1337"/>
        <end position="1358"/>
    </location>
</feature>
<dbReference type="GO" id="GO:0005615">
    <property type="term" value="C:extracellular space"/>
    <property type="evidence" value="ECO:0007669"/>
    <property type="project" value="TreeGrafter"/>
</dbReference>
<evidence type="ECO:0000256" key="4">
    <source>
        <dbReference type="ARBA" id="ARBA00023157"/>
    </source>
</evidence>
<evidence type="ECO:0000256" key="3">
    <source>
        <dbReference type="ARBA" id="ARBA00022737"/>
    </source>
</evidence>
<evidence type="ECO:0000256" key="2">
    <source>
        <dbReference type="ARBA" id="ARBA00022525"/>
    </source>
</evidence>
<keyword evidence="3" id="KW-0677">Repeat</keyword>
<keyword evidence="5" id="KW-0325">Glycoprotein</keyword>
<dbReference type="InterPro" id="IPR001007">
    <property type="entry name" value="VWF_dom"/>
</dbReference>
<feature type="region of interest" description="Disordered" evidence="6">
    <location>
        <begin position="1306"/>
        <end position="1751"/>
    </location>
</feature>
<feature type="signal peptide" evidence="7">
    <location>
        <begin position="1"/>
        <end position="18"/>
    </location>
</feature>
<dbReference type="Gene3D" id="2.10.25.10">
    <property type="entry name" value="Laminin"/>
    <property type="match status" value="3"/>
</dbReference>
<evidence type="ECO:0000313" key="10">
    <source>
        <dbReference type="RefSeq" id="XP_025027777.1"/>
    </source>
</evidence>
<evidence type="ECO:0000259" key="8">
    <source>
        <dbReference type="PROSITE" id="PS51233"/>
    </source>
</evidence>
<dbReference type="PROSITE" id="PS51233">
    <property type="entry name" value="VWFD"/>
    <property type="match status" value="3"/>
</dbReference>
<evidence type="ECO:0000256" key="6">
    <source>
        <dbReference type="SAM" id="MobiDB-lite"/>
    </source>
</evidence>
<feature type="domain" description="VWFD" evidence="8">
    <location>
        <begin position="48"/>
        <end position="218"/>
    </location>
</feature>
<dbReference type="CDD" id="cd19941">
    <property type="entry name" value="TIL"/>
    <property type="match status" value="3"/>
</dbReference>
<dbReference type="InterPro" id="IPR014853">
    <property type="entry name" value="VWF/SSPO/ZAN-like_Cys-rich_dom"/>
</dbReference>
<feature type="compositionally biased region" description="Low complexity" evidence="6">
    <location>
        <begin position="1359"/>
        <end position="1433"/>
    </location>
</feature>
<gene>
    <name evidence="10" type="primary">MUC6</name>
</gene>
<organism evidence="9 10">
    <name type="scientific">Python bivittatus</name>
    <name type="common">Burmese python</name>
    <name type="synonym">Python molurus bivittatus</name>
    <dbReference type="NCBI Taxonomy" id="176946"/>
    <lineage>
        <taxon>Eukaryota</taxon>
        <taxon>Metazoa</taxon>
        <taxon>Chordata</taxon>
        <taxon>Craniata</taxon>
        <taxon>Vertebrata</taxon>
        <taxon>Euteleostomi</taxon>
        <taxon>Lepidosauria</taxon>
        <taxon>Squamata</taxon>
        <taxon>Bifurcata</taxon>
        <taxon>Unidentata</taxon>
        <taxon>Episquamata</taxon>
        <taxon>Toxicofera</taxon>
        <taxon>Serpentes</taxon>
        <taxon>Henophidia</taxon>
        <taxon>Pythonidae</taxon>
        <taxon>Python</taxon>
    </lineage>
</organism>
<feature type="non-terminal residue" evidence="10">
    <location>
        <position position="1751"/>
    </location>
</feature>
<dbReference type="OrthoDB" id="160294at2759"/>
<evidence type="ECO:0000256" key="7">
    <source>
        <dbReference type="SAM" id="SignalP"/>
    </source>
</evidence>
<dbReference type="GO" id="GO:0031012">
    <property type="term" value="C:extracellular matrix"/>
    <property type="evidence" value="ECO:0007669"/>
    <property type="project" value="TreeGrafter"/>
</dbReference>
<keyword evidence="2" id="KW-0964">Secreted</keyword>
<feature type="compositionally biased region" description="Low complexity" evidence="6">
    <location>
        <begin position="1555"/>
        <end position="1618"/>
    </location>
</feature>
<dbReference type="SUPFAM" id="SSF57567">
    <property type="entry name" value="Serine protease inhibitors"/>
    <property type="match status" value="3"/>
</dbReference>
<dbReference type="Pfam" id="PF08742">
    <property type="entry name" value="C8"/>
    <property type="match status" value="3"/>
</dbReference>